<dbReference type="GO" id="GO:0046081">
    <property type="term" value="P:dUTP catabolic process"/>
    <property type="evidence" value="ECO:0007669"/>
    <property type="project" value="InterPro"/>
</dbReference>
<evidence type="ECO:0000256" key="3">
    <source>
        <dbReference type="ARBA" id="ARBA00012379"/>
    </source>
</evidence>
<protein>
    <recommendedName>
        <fullName evidence="3">dUTP diphosphatase</fullName>
        <ecNumber evidence="3">3.6.1.23</ecNumber>
    </recommendedName>
</protein>
<dbReference type="Pfam" id="PF13671">
    <property type="entry name" value="AAA_33"/>
    <property type="match status" value="1"/>
</dbReference>
<feature type="domain" description="HD" evidence="7">
    <location>
        <begin position="44"/>
        <end position="120"/>
    </location>
</feature>
<dbReference type="GO" id="GO:0006226">
    <property type="term" value="P:dUMP biosynthetic process"/>
    <property type="evidence" value="ECO:0007669"/>
    <property type="project" value="InterPro"/>
</dbReference>
<evidence type="ECO:0000259" key="6">
    <source>
        <dbReference type="Pfam" id="PF00692"/>
    </source>
</evidence>
<dbReference type="Proteomes" id="UP000886998">
    <property type="component" value="Unassembled WGS sequence"/>
</dbReference>
<dbReference type="InterPro" id="IPR027417">
    <property type="entry name" value="P-loop_NTPase"/>
</dbReference>
<dbReference type="InterPro" id="IPR003607">
    <property type="entry name" value="HD/PDEase_dom"/>
</dbReference>
<evidence type="ECO:0000256" key="4">
    <source>
        <dbReference type="ARBA" id="ARBA00022801"/>
    </source>
</evidence>
<keyword evidence="5" id="KW-0546">Nucleotide metabolism</keyword>
<reference evidence="8" key="1">
    <citation type="submission" date="2020-08" db="EMBL/GenBank/DDBJ databases">
        <title>Multicomponent nature underlies the extraordinary mechanical properties of spider dragline silk.</title>
        <authorList>
            <person name="Kono N."/>
            <person name="Nakamura H."/>
            <person name="Mori M."/>
            <person name="Yoshida Y."/>
            <person name="Ohtoshi R."/>
            <person name="Malay A.D."/>
            <person name="Moran D.A.P."/>
            <person name="Tomita M."/>
            <person name="Numata K."/>
            <person name="Arakawa K."/>
        </authorList>
    </citation>
    <scope>NUCLEOTIDE SEQUENCE</scope>
</reference>
<dbReference type="EMBL" id="BMAV01016285">
    <property type="protein sequence ID" value="GFY66899.1"/>
    <property type="molecule type" value="Genomic_DNA"/>
</dbReference>
<dbReference type="Pfam" id="PF00692">
    <property type="entry name" value="dUTPase"/>
    <property type="match status" value="1"/>
</dbReference>
<dbReference type="GO" id="GO:0004170">
    <property type="term" value="F:dUTP diphosphatase activity"/>
    <property type="evidence" value="ECO:0007669"/>
    <property type="project" value="UniProtKB-EC"/>
</dbReference>
<accession>A0A8X6YC68</accession>
<dbReference type="CDD" id="cd07557">
    <property type="entry name" value="trimeric_dUTPase"/>
    <property type="match status" value="1"/>
</dbReference>
<dbReference type="PANTHER" id="PTHR11241">
    <property type="entry name" value="DEOXYURIDINE 5'-TRIPHOSPHATE NUCLEOTIDOHYDROLASE"/>
    <property type="match status" value="1"/>
</dbReference>
<evidence type="ECO:0000259" key="7">
    <source>
        <dbReference type="Pfam" id="PF01966"/>
    </source>
</evidence>
<dbReference type="InterPro" id="IPR008181">
    <property type="entry name" value="dUTPase"/>
</dbReference>
<comment type="similarity">
    <text evidence="2">Belongs to the dUTPase family.</text>
</comment>
<dbReference type="SUPFAM" id="SSF52540">
    <property type="entry name" value="P-loop containing nucleoside triphosphate hydrolases"/>
    <property type="match status" value="1"/>
</dbReference>
<evidence type="ECO:0000256" key="5">
    <source>
        <dbReference type="ARBA" id="ARBA00023080"/>
    </source>
</evidence>
<dbReference type="Gene3D" id="1.10.3210.10">
    <property type="entry name" value="Hypothetical protein af1432"/>
    <property type="match status" value="1"/>
</dbReference>
<evidence type="ECO:0000313" key="9">
    <source>
        <dbReference type="Proteomes" id="UP000886998"/>
    </source>
</evidence>
<name>A0A8X6YC68_9ARAC</name>
<dbReference type="GO" id="GO:0000287">
    <property type="term" value="F:magnesium ion binding"/>
    <property type="evidence" value="ECO:0007669"/>
    <property type="project" value="InterPro"/>
</dbReference>
<dbReference type="InterPro" id="IPR006674">
    <property type="entry name" value="HD_domain"/>
</dbReference>
<keyword evidence="4" id="KW-0378">Hydrolase</keyword>
<dbReference type="Pfam" id="PF01966">
    <property type="entry name" value="HD"/>
    <property type="match status" value="1"/>
</dbReference>
<proteinExistence type="inferred from homology"/>
<dbReference type="PANTHER" id="PTHR11241:SF0">
    <property type="entry name" value="DEOXYURIDINE 5'-TRIPHOSPHATE NUCLEOTIDOHYDROLASE"/>
    <property type="match status" value="1"/>
</dbReference>
<evidence type="ECO:0000313" key="8">
    <source>
        <dbReference type="EMBL" id="GFY66899.1"/>
    </source>
</evidence>
<dbReference type="SUPFAM" id="SSF51283">
    <property type="entry name" value="dUTPase-like"/>
    <property type="match status" value="1"/>
</dbReference>
<organism evidence="8 9">
    <name type="scientific">Trichonephila inaurata madagascariensis</name>
    <dbReference type="NCBI Taxonomy" id="2747483"/>
    <lineage>
        <taxon>Eukaryota</taxon>
        <taxon>Metazoa</taxon>
        <taxon>Ecdysozoa</taxon>
        <taxon>Arthropoda</taxon>
        <taxon>Chelicerata</taxon>
        <taxon>Arachnida</taxon>
        <taxon>Araneae</taxon>
        <taxon>Araneomorphae</taxon>
        <taxon>Entelegynae</taxon>
        <taxon>Araneoidea</taxon>
        <taxon>Nephilidae</taxon>
        <taxon>Trichonephila</taxon>
        <taxon>Trichonephila inaurata</taxon>
    </lineage>
</organism>
<gene>
    <name evidence="8" type="primary">AVEN_194363_1</name>
    <name evidence="8" type="ORF">TNIN_179291</name>
</gene>
<dbReference type="InterPro" id="IPR029054">
    <property type="entry name" value="dUTPase-like"/>
</dbReference>
<dbReference type="CDD" id="cd00077">
    <property type="entry name" value="HDc"/>
    <property type="match status" value="1"/>
</dbReference>
<sequence length="845" mass="98274">MDYENKFHYFLNQIFPSDTFPDLFHQISNFEWLPNPHHHETFREHCVSTAFYMEQFCMKDNLLQSKWKNMTHAFIVGFLHDIGKPLVLQTDRRGIQKFTGHAQVGARLVYLRFQYEIPENELLNMVIAIDSHMCSLRSNCLSLVDTLRINSVINLCFSSPDIVPILKCLHKADGLGKLPPIQEDCFSYSPNSPITFRKDKKIVIFLIGPSGSGKSTLASVLLSRLKLYTSVEHLERDKILMQMALKGESYPACYKRVHANPTLKKEFQTLWNQTVTSASKTIVIVDTVQSYYHINTFEFPNYFRIGIYCVPMNFINQSLIGKNPNPSPFPPKKWMGYPRILTECRDRNWNLEVGTGVWQIIPHVIEKYLNLTWNHSLELQPTLVTLWNQYPSFEAIQARFNYNGISIKSIHSFVNGELFMVTYLPGSDVTYGETRFYRGEIVLWIKETNKLCRVRGALPTFQRRAHFGSNFDKIIITPKYDGFLHNLLFIPGNHFLYKYLESIPEVIRHEKGLFFMGSKQTLIMKEELRKRWEIALNMDINTFINQYIHYFQDNILKTLHFEIMLQCISEELTVYYTKNFVKFLGVTMFDDKTQKLSLPKLTDPNGVEQTTVYTIEEYEAYSQDQHEKFLKGDEGCEPEGFVLYVWKQDKIIDIIKIKFMEYLAMNKPEKFPKEYKNILTNSVLRQRFQKCRNIKSLKEKPTVEFARKHLSAITPIKRDSGSVGYDLFTPFSFSIQPNETLKIDTGIILQIKGEGFYPHIFDKSSVSANMKVVKRGGVIDVNYRGSIIVALRNENTETVHFKKGDAIAQLIFLPYFSPNWVEVPLENIHINTERGKRGFGGTTNI</sequence>
<dbReference type="InterPro" id="IPR033704">
    <property type="entry name" value="dUTPase_trimeric"/>
</dbReference>
<dbReference type="AlphaFoldDB" id="A0A8X6YC68"/>
<dbReference type="SUPFAM" id="SSF109604">
    <property type="entry name" value="HD-domain/PDEase-like"/>
    <property type="match status" value="1"/>
</dbReference>
<feature type="domain" description="dUTPase-like" evidence="6">
    <location>
        <begin position="714"/>
        <end position="842"/>
    </location>
</feature>
<comment type="pathway">
    <text evidence="1">Pyrimidine metabolism; dUMP biosynthesis; dUMP from dCTP (dUTP route): step 2/2.</text>
</comment>
<dbReference type="Gene3D" id="3.40.50.300">
    <property type="entry name" value="P-loop containing nucleotide triphosphate hydrolases"/>
    <property type="match status" value="1"/>
</dbReference>
<evidence type="ECO:0000256" key="1">
    <source>
        <dbReference type="ARBA" id="ARBA00005142"/>
    </source>
</evidence>
<comment type="caution">
    <text evidence="8">The sequence shown here is derived from an EMBL/GenBank/DDBJ whole genome shotgun (WGS) entry which is preliminary data.</text>
</comment>
<evidence type="ECO:0000256" key="2">
    <source>
        <dbReference type="ARBA" id="ARBA00006581"/>
    </source>
</evidence>
<dbReference type="InterPro" id="IPR036157">
    <property type="entry name" value="dUTPase-like_sf"/>
</dbReference>
<dbReference type="Gene3D" id="2.70.40.10">
    <property type="match status" value="1"/>
</dbReference>
<keyword evidence="9" id="KW-1185">Reference proteome</keyword>
<dbReference type="EC" id="3.6.1.23" evidence="3"/>
<dbReference type="OrthoDB" id="6436683at2759"/>